<keyword evidence="6 10" id="KW-0350">Heme biosynthesis</keyword>
<dbReference type="UniPathway" id="UPA00252"/>
<dbReference type="EMBL" id="AZEX01000018">
    <property type="protein sequence ID" value="KRL61459.1"/>
    <property type="molecule type" value="Genomic_DNA"/>
</dbReference>
<name>A0A0R1S593_9LACO</name>
<dbReference type="GO" id="GO:0005737">
    <property type="term" value="C:cytoplasm"/>
    <property type="evidence" value="ECO:0007669"/>
    <property type="project" value="UniProtKB-SubCell"/>
</dbReference>
<evidence type="ECO:0000256" key="11">
    <source>
        <dbReference type="RuleBase" id="RU000607"/>
    </source>
</evidence>
<dbReference type="Proteomes" id="UP000051264">
    <property type="component" value="Unassembled WGS sequence"/>
</dbReference>
<keyword evidence="8 10" id="KW-0627">Porphyrin biosynthesis</keyword>
<keyword evidence="7 10" id="KW-0456">Lyase</keyword>
<evidence type="ECO:0000256" key="3">
    <source>
        <dbReference type="ARBA" id="ARBA00022490"/>
    </source>
</evidence>
<dbReference type="eggNOG" id="COG0276">
    <property type="taxonomic scope" value="Bacteria"/>
</dbReference>
<evidence type="ECO:0000256" key="2">
    <source>
        <dbReference type="ARBA" id="ARBA00007718"/>
    </source>
</evidence>
<sequence>MSFGNGFGIIENEYQLELMKRGFSMTKNGVLLINLGTPAEPTTKAVRSYLKLFLGDPRVIQIPRLFWWPILNLMILPARPKKSAKLYQSIWTENGSPLLYYTQQQTTALQAHFPDKMVRFAMSYSNPRIGAVLTEFEAAGVTDLTVIPLYPQYSTTTVGAVYDEVARFYVGYPQMPTLHFIQDFSDNPQYVQAMAAKIQTQLADADYDQILLSYHGIPKSYATKGDPYPQRCENCTALIAAQLKTAVPVTMTYQSKFGPNEWLTPATDATLKALPGQGVHKILVVTPSFVADCLETVEEIEDENRGYFMGNGGQQFDVVQPFNADPEFTTVLASLVR</sequence>
<protein>
    <recommendedName>
        <fullName evidence="10">Coproporphyrin III ferrochelatase</fullName>
        <ecNumber evidence="10">4.99.1.9</ecNumber>
    </recommendedName>
</protein>
<proteinExistence type="inferred from homology"/>
<reference evidence="12 13" key="1">
    <citation type="journal article" date="2015" name="Genome Announc.">
        <title>Expanding the biotechnology potential of lactobacilli through comparative genomics of 213 strains and associated genera.</title>
        <authorList>
            <person name="Sun Z."/>
            <person name="Harris H.M."/>
            <person name="McCann A."/>
            <person name="Guo C."/>
            <person name="Argimon S."/>
            <person name="Zhang W."/>
            <person name="Yang X."/>
            <person name="Jeffery I.B."/>
            <person name="Cooney J.C."/>
            <person name="Kagawa T.F."/>
            <person name="Liu W."/>
            <person name="Song Y."/>
            <person name="Salvetti E."/>
            <person name="Wrobel A."/>
            <person name="Rasinkangas P."/>
            <person name="Parkhill J."/>
            <person name="Rea M.C."/>
            <person name="O'Sullivan O."/>
            <person name="Ritari J."/>
            <person name="Douillard F.P."/>
            <person name="Paul Ross R."/>
            <person name="Yang R."/>
            <person name="Briner A.E."/>
            <person name="Felis G.E."/>
            <person name="de Vos W.M."/>
            <person name="Barrangou R."/>
            <person name="Klaenhammer T.R."/>
            <person name="Caufield P.W."/>
            <person name="Cui Y."/>
            <person name="Zhang H."/>
            <person name="O'Toole P.W."/>
        </authorList>
    </citation>
    <scope>NUCLEOTIDE SEQUENCE [LARGE SCALE GENOMIC DNA]</scope>
    <source>
        <strain evidence="12 13">DSM 14340</strain>
    </source>
</reference>
<keyword evidence="4 10" id="KW-0479">Metal-binding</keyword>
<comment type="similarity">
    <text evidence="2 10 11">Belongs to the ferrochelatase family.</text>
</comment>
<dbReference type="PANTHER" id="PTHR11108">
    <property type="entry name" value="FERROCHELATASE"/>
    <property type="match status" value="1"/>
</dbReference>
<comment type="caution">
    <text evidence="12">The sequence shown here is derived from an EMBL/GenBank/DDBJ whole genome shotgun (WGS) entry which is preliminary data.</text>
</comment>
<feature type="binding site" evidence="10">
    <location>
        <position position="215"/>
    </location>
    <ligand>
        <name>Fe(2+)</name>
        <dbReference type="ChEBI" id="CHEBI:29033"/>
    </ligand>
</feature>
<evidence type="ECO:0000256" key="9">
    <source>
        <dbReference type="ARBA" id="ARBA00024536"/>
    </source>
</evidence>
<evidence type="ECO:0000256" key="6">
    <source>
        <dbReference type="ARBA" id="ARBA00023133"/>
    </source>
</evidence>
<dbReference type="InterPro" id="IPR033644">
    <property type="entry name" value="Ferrochelatase_C"/>
</dbReference>
<dbReference type="PANTHER" id="PTHR11108:SF1">
    <property type="entry name" value="FERROCHELATASE, MITOCHONDRIAL"/>
    <property type="match status" value="1"/>
</dbReference>
<keyword evidence="3 10" id="KW-0963">Cytoplasm</keyword>
<comment type="function">
    <text evidence="10 11">Involved in coproporphyrin-dependent heme b biosynthesis. Catalyzes the insertion of ferrous iron into coproporphyrin III to form Fe-coproporphyrin III.</text>
</comment>
<dbReference type="InterPro" id="IPR019772">
    <property type="entry name" value="Ferrochelatase_AS"/>
</dbReference>
<dbReference type="Pfam" id="PF00762">
    <property type="entry name" value="Ferrochelatase"/>
    <property type="match status" value="1"/>
</dbReference>
<dbReference type="GO" id="GO:0004325">
    <property type="term" value="F:ferrochelatase activity"/>
    <property type="evidence" value="ECO:0007669"/>
    <property type="project" value="UniProtKB-UniRule"/>
</dbReference>
<evidence type="ECO:0000256" key="7">
    <source>
        <dbReference type="ARBA" id="ARBA00023239"/>
    </source>
</evidence>
<dbReference type="PATRIC" id="fig|1423747.3.peg.691"/>
<comment type="caution">
    <text evidence="10">Lacks conserved residue(s) required for the propagation of feature annotation.</text>
</comment>
<dbReference type="EC" id="4.99.1.9" evidence="10"/>
<evidence type="ECO:0000256" key="10">
    <source>
        <dbReference type="HAMAP-Rule" id="MF_00323"/>
    </source>
</evidence>
<dbReference type="NCBIfam" id="TIGR00109">
    <property type="entry name" value="hemH"/>
    <property type="match status" value="1"/>
</dbReference>
<comment type="catalytic activity">
    <reaction evidence="9">
        <text>Fe-coproporphyrin III + 2 H(+) = coproporphyrin III + Fe(2+)</text>
        <dbReference type="Rhea" id="RHEA:49572"/>
        <dbReference type="ChEBI" id="CHEBI:15378"/>
        <dbReference type="ChEBI" id="CHEBI:29033"/>
        <dbReference type="ChEBI" id="CHEBI:68438"/>
        <dbReference type="ChEBI" id="CHEBI:131725"/>
        <dbReference type="EC" id="4.99.1.9"/>
    </reaction>
    <physiologicalReaction direction="right-to-left" evidence="9">
        <dbReference type="Rhea" id="RHEA:49574"/>
    </physiologicalReaction>
</comment>
<evidence type="ECO:0000256" key="5">
    <source>
        <dbReference type="ARBA" id="ARBA00023004"/>
    </source>
</evidence>
<dbReference type="SUPFAM" id="SSF53800">
    <property type="entry name" value="Chelatase"/>
    <property type="match status" value="1"/>
</dbReference>
<dbReference type="InterPro" id="IPR001015">
    <property type="entry name" value="Ferrochelatase"/>
</dbReference>
<feature type="binding site" evidence="10">
    <location>
        <position position="295"/>
    </location>
    <ligand>
        <name>Fe(2+)</name>
        <dbReference type="ChEBI" id="CHEBI:29033"/>
    </ligand>
</feature>
<organism evidence="12 13">
    <name type="scientific">Latilactobacillus fuchuensis DSM 14340 = JCM 11249</name>
    <dbReference type="NCBI Taxonomy" id="1423747"/>
    <lineage>
        <taxon>Bacteria</taxon>
        <taxon>Bacillati</taxon>
        <taxon>Bacillota</taxon>
        <taxon>Bacilli</taxon>
        <taxon>Lactobacillales</taxon>
        <taxon>Lactobacillaceae</taxon>
        <taxon>Latilactobacillus</taxon>
    </lineage>
</organism>
<evidence type="ECO:0000313" key="13">
    <source>
        <dbReference type="Proteomes" id="UP000051264"/>
    </source>
</evidence>
<dbReference type="GO" id="GO:0046872">
    <property type="term" value="F:metal ion binding"/>
    <property type="evidence" value="ECO:0007669"/>
    <property type="project" value="UniProtKB-UniRule"/>
</dbReference>
<accession>A0A0R1S593</accession>
<dbReference type="Gene3D" id="3.40.50.1400">
    <property type="match status" value="2"/>
</dbReference>
<dbReference type="GO" id="GO:0006783">
    <property type="term" value="P:heme biosynthetic process"/>
    <property type="evidence" value="ECO:0007669"/>
    <property type="project" value="UniProtKB-UniRule"/>
</dbReference>
<comment type="subcellular location">
    <subcellularLocation>
        <location evidence="10 11">Cytoplasm</location>
    </subcellularLocation>
</comment>
<dbReference type="CDD" id="cd03411">
    <property type="entry name" value="Ferrochelatase_N"/>
    <property type="match status" value="1"/>
</dbReference>
<dbReference type="PROSITE" id="PS00534">
    <property type="entry name" value="FERROCHELATASE"/>
    <property type="match status" value="1"/>
</dbReference>
<dbReference type="FunFam" id="3.40.50.1400:FF:000002">
    <property type="entry name" value="Ferrochelatase"/>
    <property type="match status" value="1"/>
</dbReference>
<dbReference type="CDD" id="cd00419">
    <property type="entry name" value="Ferrochelatase_C"/>
    <property type="match status" value="1"/>
</dbReference>
<gene>
    <name evidence="10" type="primary">cpfC</name>
    <name evidence="12" type="ORF">FC69_GL000676</name>
</gene>
<comment type="pathway">
    <text evidence="1 10 11">Porphyrin-containing compound metabolism; protoheme biosynthesis.</text>
</comment>
<dbReference type="HAMAP" id="MF_00323">
    <property type="entry name" value="Ferrochelatase"/>
    <property type="match status" value="1"/>
</dbReference>
<evidence type="ECO:0000256" key="8">
    <source>
        <dbReference type="ARBA" id="ARBA00023244"/>
    </source>
</evidence>
<dbReference type="STRING" id="1423747.FC69_GL000676"/>
<evidence type="ECO:0000256" key="4">
    <source>
        <dbReference type="ARBA" id="ARBA00022723"/>
    </source>
</evidence>
<dbReference type="InterPro" id="IPR033659">
    <property type="entry name" value="Ferrochelatase_N"/>
</dbReference>
<keyword evidence="5 10" id="KW-0408">Iron</keyword>
<evidence type="ECO:0000313" key="12">
    <source>
        <dbReference type="EMBL" id="KRL61459.1"/>
    </source>
</evidence>
<dbReference type="AlphaFoldDB" id="A0A0R1S593"/>
<evidence type="ECO:0000256" key="1">
    <source>
        <dbReference type="ARBA" id="ARBA00004744"/>
    </source>
</evidence>